<dbReference type="CDD" id="cd02869">
    <property type="entry name" value="PseudoU_synth_RluA_like"/>
    <property type="match status" value="1"/>
</dbReference>
<dbReference type="PANTHER" id="PTHR21600">
    <property type="entry name" value="MITOCHONDRIAL RNA PSEUDOURIDINE SYNTHASE"/>
    <property type="match status" value="1"/>
</dbReference>
<proteinExistence type="inferred from homology"/>
<evidence type="ECO:0000256" key="2">
    <source>
        <dbReference type="ARBA" id="ARBA00023235"/>
    </source>
</evidence>
<dbReference type="Pfam" id="PF00849">
    <property type="entry name" value="PseudoU_synth_2"/>
    <property type="match status" value="1"/>
</dbReference>
<dbReference type="GO" id="GO:0003723">
    <property type="term" value="F:RNA binding"/>
    <property type="evidence" value="ECO:0007669"/>
    <property type="project" value="InterPro"/>
</dbReference>
<gene>
    <name evidence="4" type="ORF">A3G45_00500</name>
</gene>
<dbReference type="Proteomes" id="UP000178632">
    <property type="component" value="Unassembled WGS sequence"/>
</dbReference>
<comment type="similarity">
    <text evidence="1">Belongs to the pseudouridine synthase RluA family.</text>
</comment>
<dbReference type="InterPro" id="IPR006145">
    <property type="entry name" value="PsdUridine_synth_RsuA/RluA"/>
</dbReference>
<evidence type="ECO:0000313" key="4">
    <source>
        <dbReference type="EMBL" id="OGZ75965.1"/>
    </source>
</evidence>
<dbReference type="InterPro" id="IPR020103">
    <property type="entry name" value="PsdUridine_synth_cat_dom_sf"/>
</dbReference>
<organism evidence="4 5">
    <name type="scientific">Candidatus Staskawiczbacteria bacterium RIFCSPLOWO2_12_FULL_37_15</name>
    <dbReference type="NCBI Taxonomy" id="1802218"/>
    <lineage>
        <taxon>Bacteria</taxon>
        <taxon>Candidatus Staskawicziibacteriota</taxon>
    </lineage>
</organism>
<dbReference type="GO" id="GO:0140098">
    <property type="term" value="F:catalytic activity, acting on RNA"/>
    <property type="evidence" value="ECO:0007669"/>
    <property type="project" value="UniProtKB-ARBA"/>
</dbReference>
<dbReference type="GO" id="GO:0000455">
    <property type="term" value="P:enzyme-directed rRNA pseudouridine synthesis"/>
    <property type="evidence" value="ECO:0007669"/>
    <property type="project" value="TreeGrafter"/>
</dbReference>
<dbReference type="PROSITE" id="PS01129">
    <property type="entry name" value="PSI_RLU"/>
    <property type="match status" value="1"/>
</dbReference>
<protein>
    <recommendedName>
        <fullName evidence="3">Pseudouridine synthase RsuA/RluA-like domain-containing protein</fullName>
    </recommendedName>
</protein>
<evidence type="ECO:0000259" key="3">
    <source>
        <dbReference type="Pfam" id="PF00849"/>
    </source>
</evidence>
<sequence>MDIKVIYEDNDVLAVDKPAGVVVFEEIASSPEAPRNDEIKRETLIDALIEKFPNLTNTGCLPRYGVVHRLDKGTSGVLLVAKTSDSLIFLQKQFINREVQKKYTCLVEGDVKEDKGEIKTLIGRSPMDMRKQKAYSLNEAGPGKREAITEYKVIGRYSESPTSPRLRGATKVNEFTLVEVQIKTGRKHQIRCHLSYIHHPIAGDKMYGFKNSPVPGGLTRQFLHAGYLKIKLPNSKVREFKSKLPEDLQQVLQNLKI</sequence>
<accession>A0A1G2IMJ8</accession>
<dbReference type="GO" id="GO:0009982">
    <property type="term" value="F:pseudouridine synthase activity"/>
    <property type="evidence" value="ECO:0007669"/>
    <property type="project" value="InterPro"/>
</dbReference>
<evidence type="ECO:0000256" key="1">
    <source>
        <dbReference type="ARBA" id="ARBA00010876"/>
    </source>
</evidence>
<keyword evidence="2" id="KW-0413">Isomerase</keyword>
<dbReference type="AlphaFoldDB" id="A0A1G2IMJ8"/>
<dbReference type="PANTHER" id="PTHR21600:SF44">
    <property type="entry name" value="RIBOSOMAL LARGE SUBUNIT PSEUDOURIDINE SYNTHASE D"/>
    <property type="match status" value="1"/>
</dbReference>
<dbReference type="SUPFAM" id="SSF55120">
    <property type="entry name" value="Pseudouridine synthase"/>
    <property type="match status" value="1"/>
</dbReference>
<name>A0A1G2IMJ8_9BACT</name>
<evidence type="ECO:0000313" key="5">
    <source>
        <dbReference type="Proteomes" id="UP000178632"/>
    </source>
</evidence>
<comment type="caution">
    <text evidence="4">The sequence shown here is derived from an EMBL/GenBank/DDBJ whole genome shotgun (WGS) entry which is preliminary data.</text>
</comment>
<dbReference type="Gene3D" id="3.30.2350.10">
    <property type="entry name" value="Pseudouridine synthase"/>
    <property type="match status" value="1"/>
</dbReference>
<dbReference type="EMBL" id="MHPE01000041">
    <property type="protein sequence ID" value="OGZ75965.1"/>
    <property type="molecule type" value="Genomic_DNA"/>
</dbReference>
<dbReference type="InterPro" id="IPR050188">
    <property type="entry name" value="RluA_PseudoU_synthase"/>
</dbReference>
<dbReference type="InterPro" id="IPR006224">
    <property type="entry name" value="PsdUridine_synth_RluA-like_CS"/>
</dbReference>
<reference evidence="4 5" key="1">
    <citation type="journal article" date="2016" name="Nat. Commun.">
        <title>Thousands of microbial genomes shed light on interconnected biogeochemical processes in an aquifer system.</title>
        <authorList>
            <person name="Anantharaman K."/>
            <person name="Brown C.T."/>
            <person name="Hug L.A."/>
            <person name="Sharon I."/>
            <person name="Castelle C.J."/>
            <person name="Probst A.J."/>
            <person name="Thomas B.C."/>
            <person name="Singh A."/>
            <person name="Wilkins M.J."/>
            <person name="Karaoz U."/>
            <person name="Brodie E.L."/>
            <person name="Williams K.H."/>
            <person name="Hubbard S.S."/>
            <person name="Banfield J.F."/>
        </authorList>
    </citation>
    <scope>NUCLEOTIDE SEQUENCE [LARGE SCALE GENOMIC DNA]</scope>
</reference>
<feature type="domain" description="Pseudouridine synthase RsuA/RluA-like" evidence="3">
    <location>
        <begin position="12"/>
        <end position="195"/>
    </location>
</feature>